<dbReference type="EMBL" id="KU529793">
    <property type="protein sequence ID" value="AMQ35892.1"/>
    <property type="molecule type" value="Genomic_DNA"/>
</dbReference>
<dbReference type="OrthoDB" id="15673at10239"/>
<accession>Q9DVY5</accession>
<evidence type="ECO:0000313" key="6">
    <source>
        <dbReference type="EMBL" id="AMQ36009.1"/>
    </source>
</evidence>
<evidence type="ECO:0000259" key="1">
    <source>
        <dbReference type="Pfam" id="PF00080"/>
    </source>
</evidence>
<dbReference type="EMBL" id="AF270937">
    <property type="protein sequence ID" value="AAG27345.1"/>
    <property type="molecule type" value="Genomic_DNA"/>
</dbReference>
<dbReference type="EMBL" id="MN099284">
    <property type="protein sequence ID" value="QKV49971.1"/>
    <property type="molecule type" value="Genomic_DNA"/>
</dbReference>
<dbReference type="Pfam" id="PF00080">
    <property type="entry name" value="Sod_Cu"/>
    <property type="match status" value="1"/>
</dbReference>
<dbReference type="EMBL" id="MN099285">
    <property type="protein sequence ID" value="QKV50089.1"/>
    <property type="molecule type" value="Genomic_DNA"/>
</dbReference>
<protein>
    <submittedName>
        <fullName evidence="3 7">ORF46 protein</fullName>
    </submittedName>
    <submittedName>
        <fullName evidence="4">PxGV-Korf46 protein</fullName>
    </submittedName>
    <submittedName>
        <fullName evidence="5">PxGV-Morf46 protein</fullName>
    </submittedName>
    <submittedName>
        <fullName evidence="6">PxGV-Torf46 protein</fullName>
    </submittedName>
    <submittedName>
        <fullName evidence="2">PxORF47 peptide</fullName>
    </submittedName>
</protein>
<dbReference type="InterPro" id="IPR036423">
    <property type="entry name" value="SOD-like_Cu/Zn_dom_sf"/>
</dbReference>
<evidence type="ECO:0000313" key="5">
    <source>
        <dbReference type="EMBL" id="AMQ35892.1"/>
    </source>
</evidence>
<gene>
    <name evidence="2" type="primary">Pxorf47</name>
    <name evidence="7" type="synonym">ORF46</name>
    <name evidence="3" type="synonym">PxGV-Corf46</name>
    <name evidence="4" type="synonym">PxGV-Korf46</name>
    <name evidence="5" type="synonym">PxGV-Morf46</name>
    <name evidence="6" type="synonym">PxGV-Torf46</name>
</gene>
<dbReference type="EMBL" id="KU529792">
    <property type="protein sequence ID" value="AMQ35775.1"/>
    <property type="molecule type" value="Genomic_DNA"/>
</dbReference>
<dbReference type="CDD" id="cd00305">
    <property type="entry name" value="Cu-Zn_Superoxide_Dismutase"/>
    <property type="match status" value="1"/>
</dbReference>
<organism evidence="2 10">
    <name type="scientific">Plutella xylostella granulovirus</name>
    <dbReference type="NCBI Taxonomy" id="98383"/>
    <lineage>
        <taxon>Viruses</taxon>
        <taxon>Viruses incertae sedis</taxon>
        <taxon>Naldaviricetes</taxon>
        <taxon>Lefavirales</taxon>
        <taxon>Baculoviridae</taxon>
        <taxon>Betabaculovirus</taxon>
        <taxon>Betabaculovirus pluxylostellae</taxon>
    </lineage>
</organism>
<dbReference type="InterPro" id="IPR001424">
    <property type="entry name" value="SOD_Cu_Zn_dom"/>
</dbReference>
<dbReference type="InterPro" id="IPR018152">
    <property type="entry name" value="SOD_Cu/Zn_BS"/>
</dbReference>
<dbReference type="PRINTS" id="PR00068">
    <property type="entry name" value="CUZNDISMTASE"/>
</dbReference>
<evidence type="ECO:0000313" key="4">
    <source>
        <dbReference type="EMBL" id="AMQ35775.1"/>
    </source>
</evidence>
<dbReference type="GeneID" id="912194"/>
<dbReference type="InterPro" id="IPR024134">
    <property type="entry name" value="SOD_Cu/Zn_/chaperone"/>
</dbReference>
<dbReference type="SUPFAM" id="SSF49329">
    <property type="entry name" value="Cu,Zn superoxide dismutase-like"/>
    <property type="match status" value="1"/>
</dbReference>
<evidence type="ECO:0000313" key="9">
    <source>
        <dbReference type="EMBL" id="QKV50207.1"/>
    </source>
</evidence>
<evidence type="ECO:0000313" key="10">
    <source>
        <dbReference type="Proteomes" id="UP000201310"/>
    </source>
</evidence>
<evidence type="ECO:0000313" key="8">
    <source>
        <dbReference type="EMBL" id="QKV50089.1"/>
    </source>
</evidence>
<dbReference type="PANTHER" id="PTHR10003">
    <property type="entry name" value="SUPEROXIDE DISMUTASE CU-ZN -RELATED"/>
    <property type="match status" value="1"/>
</dbReference>
<dbReference type="EMBL" id="MN099286">
    <property type="protein sequence ID" value="QKV50207.1"/>
    <property type="molecule type" value="Genomic_DNA"/>
</dbReference>
<reference evidence="7" key="3">
    <citation type="submission" date="2019-06" db="EMBL/GenBank/DDBJ databases">
        <title>Plutella xylostella granulovirus.</title>
        <authorList>
            <person name="Li L."/>
            <person name="Zhang M."/>
        </authorList>
    </citation>
    <scope>NUCLEOTIDE SEQUENCE</scope>
    <source>
        <strain evidence="8">PlxyGV_B</strain>
        <strain evidence="9">PlxyGV_NW</strain>
        <strain evidence="7">PlxyGV_W</strain>
    </source>
</reference>
<reference evidence="3" key="2">
    <citation type="submission" date="2016-01" db="EMBL/GenBank/DDBJ databases">
        <title>Complete Genome Sequences of Four Plutella xylostella Granulovirus Isolates.</title>
        <authorList>
            <person name="Spence R.J."/>
            <person name="Noune C."/>
            <person name="Hauxwell C."/>
        </authorList>
    </citation>
    <scope>NUCLEOTIDE SEQUENCE</scope>
    <source>
        <strain evidence="3">PxGV_C</strain>
        <strain evidence="4">PxGV_K</strain>
        <strain evidence="5">PxGV_M</strain>
        <strain evidence="6">PxGV_T</strain>
    </source>
</reference>
<evidence type="ECO:0000313" key="3">
    <source>
        <dbReference type="EMBL" id="AMQ35658.1"/>
    </source>
</evidence>
<keyword evidence="10" id="KW-1185">Reference proteome</keyword>
<dbReference type="GO" id="GO:0005507">
    <property type="term" value="F:copper ion binding"/>
    <property type="evidence" value="ECO:0007669"/>
    <property type="project" value="InterPro"/>
</dbReference>
<evidence type="ECO:0000313" key="7">
    <source>
        <dbReference type="EMBL" id="QKV49971.1"/>
    </source>
</evidence>
<dbReference type="PROSITE" id="PS00087">
    <property type="entry name" value="SOD_CU_ZN_1"/>
    <property type="match status" value="1"/>
</dbReference>
<sequence>MKGVCVMSGGKGVVTFTQDLPHHVTRMSGHLIDLPKGEHGIHIHEFGDVTNGCTSAGEHLNPFDEEHGDAEHGHLGDLGNVRSYGYKYTHFSMISPRISLYGEHSVLGRSLVVHEQRDDLGRGDDVTSKTTGNSGGRLCCGVIGVKREELSSF</sequence>
<dbReference type="EMBL" id="KU529794">
    <property type="protein sequence ID" value="AMQ36009.1"/>
    <property type="molecule type" value="Genomic_DNA"/>
</dbReference>
<name>Q9DVY5_9BBAC</name>
<proteinExistence type="predicted"/>
<dbReference type="RefSeq" id="NP_068266.1">
    <property type="nucleotide sequence ID" value="NC_002593.1"/>
</dbReference>
<dbReference type="EMBL" id="KU529791">
    <property type="protein sequence ID" value="AMQ35658.1"/>
    <property type="molecule type" value="Genomic_DNA"/>
</dbReference>
<dbReference type="KEGG" id="vg:912194"/>
<dbReference type="Gene3D" id="2.60.40.200">
    <property type="entry name" value="Superoxide dismutase, copper/zinc binding domain"/>
    <property type="match status" value="1"/>
</dbReference>
<dbReference type="Proteomes" id="UP000201310">
    <property type="component" value="Segment"/>
</dbReference>
<evidence type="ECO:0000313" key="2">
    <source>
        <dbReference type="EMBL" id="AAG27345.1"/>
    </source>
</evidence>
<reference evidence="2 10" key="1">
    <citation type="journal article" date="2000" name="Virology">
        <title>Sequence analysis of the Plutella xylostella granulovirus genome.</title>
        <authorList>
            <person name="Hashimoto Y."/>
            <person name="Hayakawa T."/>
            <person name="Ueno Y."/>
            <person name="Fujita T."/>
            <person name="Sano Y."/>
            <person name="Matsumoto T."/>
        </authorList>
    </citation>
    <scope>NUCLEOTIDE SEQUENCE [LARGE SCALE GENOMIC DNA]</scope>
    <source>
        <strain evidence="2 10">K1</strain>
    </source>
</reference>
<dbReference type="GO" id="GO:0006801">
    <property type="term" value="P:superoxide metabolic process"/>
    <property type="evidence" value="ECO:0007669"/>
    <property type="project" value="InterPro"/>
</dbReference>
<feature type="domain" description="Superoxide dismutase copper/zinc binding" evidence="1">
    <location>
        <begin position="11"/>
        <end position="143"/>
    </location>
</feature>